<proteinExistence type="predicted"/>
<dbReference type="EMBL" id="UINC01000457">
    <property type="protein sequence ID" value="SUZ55724.1"/>
    <property type="molecule type" value="Genomic_DNA"/>
</dbReference>
<gene>
    <name evidence="2" type="ORF">METZ01_LOCUS8578</name>
</gene>
<dbReference type="SUPFAM" id="SSF52821">
    <property type="entry name" value="Rhodanese/Cell cycle control phosphatase"/>
    <property type="match status" value="1"/>
</dbReference>
<name>A0A381NNM3_9ZZZZ</name>
<feature type="domain" description="Rhodanese" evidence="1">
    <location>
        <begin position="30"/>
        <end position="116"/>
    </location>
</feature>
<dbReference type="CDD" id="cd00158">
    <property type="entry name" value="RHOD"/>
    <property type="match status" value="1"/>
</dbReference>
<dbReference type="PROSITE" id="PS50206">
    <property type="entry name" value="RHODANESE_3"/>
    <property type="match status" value="1"/>
</dbReference>
<evidence type="ECO:0000259" key="1">
    <source>
        <dbReference type="PROSITE" id="PS50206"/>
    </source>
</evidence>
<dbReference type="InterPro" id="IPR001763">
    <property type="entry name" value="Rhodanese-like_dom"/>
</dbReference>
<dbReference type="InterPro" id="IPR036873">
    <property type="entry name" value="Rhodanese-like_dom_sf"/>
</dbReference>
<dbReference type="AlphaFoldDB" id="A0A381NNM3"/>
<evidence type="ECO:0000313" key="2">
    <source>
        <dbReference type="EMBL" id="SUZ55724.1"/>
    </source>
</evidence>
<sequence>MIKTAGDLIAEAQTQINCLDVISAKKLYDCAENPLIIDVREAKNAEKSKLKDSINISRGLIEMKIPKHCPDSETLILTHCGGGGRASLAALTLQQMGYTNVHAITATFDEIKNTFG</sequence>
<organism evidence="2">
    <name type="scientific">marine metagenome</name>
    <dbReference type="NCBI Taxonomy" id="408172"/>
    <lineage>
        <taxon>unclassified sequences</taxon>
        <taxon>metagenomes</taxon>
        <taxon>ecological metagenomes</taxon>
    </lineage>
</organism>
<accession>A0A381NNM3</accession>
<reference evidence="2" key="1">
    <citation type="submission" date="2018-05" db="EMBL/GenBank/DDBJ databases">
        <authorList>
            <person name="Lanie J.A."/>
            <person name="Ng W.-L."/>
            <person name="Kazmierczak K.M."/>
            <person name="Andrzejewski T.M."/>
            <person name="Davidsen T.M."/>
            <person name="Wayne K.J."/>
            <person name="Tettelin H."/>
            <person name="Glass J.I."/>
            <person name="Rusch D."/>
            <person name="Podicherti R."/>
            <person name="Tsui H.-C.T."/>
            <person name="Winkler M.E."/>
        </authorList>
    </citation>
    <scope>NUCLEOTIDE SEQUENCE</scope>
</reference>
<dbReference type="Pfam" id="PF00581">
    <property type="entry name" value="Rhodanese"/>
    <property type="match status" value="1"/>
</dbReference>
<protein>
    <recommendedName>
        <fullName evidence="1">Rhodanese domain-containing protein</fullName>
    </recommendedName>
</protein>
<dbReference type="Gene3D" id="3.40.250.10">
    <property type="entry name" value="Rhodanese-like domain"/>
    <property type="match status" value="1"/>
</dbReference>